<accession>A0A081CB02</accession>
<reference evidence="1" key="1">
    <citation type="journal article" date="2015" name="PeerJ">
        <title>First genomic representation of candidate bacterial phylum KSB3 points to enhanced environmental sensing as a trigger of wastewater bulking.</title>
        <authorList>
            <person name="Sekiguchi Y."/>
            <person name="Ohashi A."/>
            <person name="Parks D.H."/>
            <person name="Yamauchi T."/>
            <person name="Tyson G.W."/>
            <person name="Hugenholtz P."/>
        </authorList>
    </citation>
    <scope>NUCLEOTIDE SEQUENCE [LARGE SCALE GENOMIC DNA]</scope>
</reference>
<dbReference type="InterPro" id="IPR007731">
    <property type="entry name" value="DUF669"/>
</dbReference>
<proteinExistence type="predicted"/>
<dbReference type="AlphaFoldDB" id="A0A081CB02"/>
<dbReference type="HOGENOM" id="CLU_1559936_0_0_0"/>
<gene>
    <name evidence="1" type="ORF">U27_02586</name>
</gene>
<organism evidence="1">
    <name type="scientific">Vecturithrix granuli</name>
    <dbReference type="NCBI Taxonomy" id="1499967"/>
    <lineage>
        <taxon>Bacteria</taxon>
        <taxon>Candidatus Moduliflexota</taxon>
        <taxon>Candidatus Vecturitrichia</taxon>
        <taxon>Candidatus Vecturitrichales</taxon>
        <taxon>Candidatus Vecturitrichaceae</taxon>
        <taxon>Candidatus Vecturithrix</taxon>
    </lineage>
</organism>
<dbReference type="STRING" id="1499967.U27_02586"/>
<evidence type="ECO:0008006" key="3">
    <source>
        <dbReference type="Google" id="ProtNLM"/>
    </source>
</evidence>
<name>A0A081CB02_VECG1</name>
<keyword evidence="2" id="KW-1185">Reference proteome</keyword>
<evidence type="ECO:0000313" key="2">
    <source>
        <dbReference type="Proteomes" id="UP000030661"/>
    </source>
</evidence>
<dbReference type="Proteomes" id="UP000030661">
    <property type="component" value="Unassembled WGS sequence"/>
</dbReference>
<evidence type="ECO:0000313" key="1">
    <source>
        <dbReference type="EMBL" id="GAK61757.1"/>
    </source>
</evidence>
<protein>
    <recommendedName>
        <fullName evidence="3">DUF669 domain-containing protein</fullName>
    </recommendedName>
</protein>
<dbReference type="Pfam" id="PF05037">
    <property type="entry name" value="DUF669"/>
    <property type="match status" value="1"/>
</dbReference>
<dbReference type="EMBL" id="DF820483">
    <property type="protein sequence ID" value="GAK61757.1"/>
    <property type="molecule type" value="Genomic_DNA"/>
</dbReference>
<sequence>MAGFKIDFSEEDLKAEGSSAKYDPVPAGDYICVVSDAEIAEVKNGDNKGKLMLKVQLTVEDEANPFNNRKFFPNIMLFTVYDKQTGKPNNFYMAQWLKATGFAGALETGIVPEPEEFKGKKLIANVLRKKKSYGVDPGAPAEYENSVKGFQPLNDETVAAGKAKRTNKLLP</sequence>